<proteinExistence type="predicted"/>
<evidence type="ECO:0000313" key="3">
    <source>
        <dbReference type="Proteomes" id="UP000623687"/>
    </source>
</evidence>
<feature type="compositionally biased region" description="Basic and acidic residues" evidence="1">
    <location>
        <begin position="367"/>
        <end position="383"/>
    </location>
</feature>
<keyword evidence="3" id="KW-1185">Reference proteome</keyword>
<dbReference type="OrthoDB" id="10537409at2759"/>
<dbReference type="VEuPathDB" id="FungiDB:PC9H_002280"/>
<feature type="compositionally biased region" description="Basic and acidic residues" evidence="1">
    <location>
        <begin position="79"/>
        <end position="98"/>
    </location>
</feature>
<comment type="caution">
    <text evidence="2">The sequence shown here is derived from an EMBL/GenBank/DDBJ whole genome shotgun (WGS) entry which is preliminary data.</text>
</comment>
<evidence type="ECO:0000313" key="2">
    <source>
        <dbReference type="EMBL" id="KAF7419688.1"/>
    </source>
</evidence>
<feature type="region of interest" description="Disordered" evidence="1">
    <location>
        <begin position="167"/>
        <end position="186"/>
    </location>
</feature>
<organism evidence="2 3">
    <name type="scientific">Pleurotus ostreatus</name>
    <name type="common">Oyster mushroom</name>
    <name type="synonym">White-rot fungus</name>
    <dbReference type="NCBI Taxonomy" id="5322"/>
    <lineage>
        <taxon>Eukaryota</taxon>
        <taxon>Fungi</taxon>
        <taxon>Dikarya</taxon>
        <taxon>Basidiomycota</taxon>
        <taxon>Agaricomycotina</taxon>
        <taxon>Agaricomycetes</taxon>
        <taxon>Agaricomycetidae</taxon>
        <taxon>Agaricales</taxon>
        <taxon>Pleurotineae</taxon>
        <taxon>Pleurotaceae</taxon>
        <taxon>Pleurotus</taxon>
    </lineage>
</organism>
<dbReference type="AlphaFoldDB" id="A0A8H6ZIA3"/>
<feature type="region of interest" description="Disordered" evidence="1">
    <location>
        <begin position="1"/>
        <end position="106"/>
    </location>
</feature>
<dbReference type="EMBL" id="JACETU010000010">
    <property type="protein sequence ID" value="KAF7419688.1"/>
    <property type="molecule type" value="Genomic_DNA"/>
</dbReference>
<feature type="compositionally biased region" description="Basic and acidic residues" evidence="1">
    <location>
        <begin position="310"/>
        <end position="323"/>
    </location>
</feature>
<feature type="compositionally biased region" description="Polar residues" evidence="1">
    <location>
        <begin position="34"/>
        <end position="55"/>
    </location>
</feature>
<protein>
    <submittedName>
        <fullName evidence="2">Uncharacterized protein</fullName>
    </submittedName>
</protein>
<name>A0A8H6ZIA3_PLEOS</name>
<dbReference type="RefSeq" id="XP_036626542.1">
    <property type="nucleotide sequence ID" value="XM_036771921.1"/>
</dbReference>
<feature type="compositionally biased region" description="Polar residues" evidence="1">
    <location>
        <begin position="1"/>
        <end position="11"/>
    </location>
</feature>
<accession>A0A8H6ZIA3</accession>
<dbReference type="GeneID" id="59372121"/>
<feature type="region of interest" description="Disordered" evidence="1">
    <location>
        <begin position="303"/>
        <end position="383"/>
    </location>
</feature>
<feature type="compositionally biased region" description="Acidic residues" evidence="1">
    <location>
        <begin position="328"/>
        <end position="347"/>
    </location>
</feature>
<reference evidence="2" key="1">
    <citation type="submission" date="2019-07" db="EMBL/GenBank/DDBJ databases">
        <authorList>
            <person name="Palmer J.M."/>
        </authorList>
    </citation>
    <scope>NUCLEOTIDE SEQUENCE</scope>
    <source>
        <strain evidence="2">PC9</strain>
    </source>
</reference>
<sequence length="383" mass="41331">MAPSNNNSNKASLRPVTLTPVVDENVSGRARSTIAPSSKSGGKSTNTASANSKPLSATGRLNEFIWPSQRTPTAASAEKSAEGGDKTPRGKTKERGENARTSPAFRTTGISTYKQVEPPDQALNASVNIAAGHFECKDGDKMHAKRKAGKDDVNAFACRVGIATEDTCHQTSSPTKRPRGGQTPTTIAGEFTVELGPEVRTYTKIALDIYGCSHCDQIVVGRDKSAHGWHCWKGDAGTRCELCGHVSYDRRKDGLDSHKKWAICGAKRMDYARSLAQLRSAVPRRMRVQAAIERERKNAGAADRSCAAAVHDDEGVAEEDRYHGAYSEDLEGDDGEGCTDEEGDDGDSAATGGEQEHDVSTPSWDADEVRGIRYEDYILEDRP</sequence>
<dbReference type="Proteomes" id="UP000623687">
    <property type="component" value="Unassembled WGS sequence"/>
</dbReference>
<evidence type="ECO:0000256" key="1">
    <source>
        <dbReference type="SAM" id="MobiDB-lite"/>
    </source>
</evidence>
<gene>
    <name evidence="2" type="ORF">PC9H_002280</name>
</gene>